<evidence type="ECO:0000313" key="11">
    <source>
        <dbReference type="EMBL" id="MFG6412528.1"/>
    </source>
</evidence>
<keyword evidence="6 9" id="KW-0472">Membrane</keyword>
<name>A0ABW7EGD4_9BURK</name>
<feature type="transmembrane region" description="Helical" evidence="9">
    <location>
        <begin position="38"/>
        <end position="68"/>
    </location>
</feature>
<evidence type="ECO:0000256" key="4">
    <source>
        <dbReference type="ARBA" id="ARBA00022692"/>
    </source>
</evidence>
<evidence type="ECO:0000256" key="7">
    <source>
        <dbReference type="RuleBase" id="RU369079"/>
    </source>
</evidence>
<comment type="function">
    <text evidence="7">Part of the tripartite ATP-independent periplasmic (TRAP) transport system.</text>
</comment>
<sequence length="718" mass="75778">MKVRKELWFGFVLMAFIVAGTAFVLLSAEQVTRGHLGLMMLALVVVAIMLGFPTAFTLMGMGMLFTWLAYDFDTGKTLTLMVQSAFKVMGNDVLISIPLFVFMGYLVERANLIEKLFKSLHLAMARVPGSLAVATIFTCAVFATATGIVGAVVTLMGLLALPQMLKGGYDVRISAGAITAGGCLGILIPPSVMLIVYGATAGVSVVQLYAGAFFPGLMLAALYVVYVVLLAKLKPALMPPLSAEARFVPLPPLAERLAGGRKRAALPALLAALGRESDKGPVLRQLGVALLPVGLVLLIAAIGWLHAHNPNGAEAPAETMQAIGSEAPSPSEGGLAEPPADTGGLADPPADTGLSEPPAEPASEPVADAGGGVAEPVAEAAASEPPPAAVAAEPVPPPSPAPTSADAGRGWIAWAVTGAVLVAFYAVLNFQRLEIFKLLLTSFFPLLVMILAVLGSIVFGLATPTEAAAVGAFGGYVLAAIYSVVNKRAPGQRRPVFVVWLLLWLPFFGCLAWFIANREGLAPPVDPVLGAVAAGGVLLWALMAYRQARLQNEVKESVLLTAKTSAMVCWLFVGSAIFSAAFALLGGQELVEKWVLGMQLSKVEFLILSQLIIFILGWPLEWTEIIVIFMPIFIPLLDHFGVDPLFFGLLVALNLQTAFLSPPVAMAAFYLKGVAPPHVTLNQIFAGMLPFMAIQVIAIVLLYLWPEIGLWLPRVLYG</sequence>
<dbReference type="Pfam" id="PF06808">
    <property type="entry name" value="DctM"/>
    <property type="match status" value="2"/>
</dbReference>
<feature type="region of interest" description="Disordered" evidence="8">
    <location>
        <begin position="324"/>
        <end position="404"/>
    </location>
</feature>
<dbReference type="RefSeq" id="WP_394468633.1">
    <property type="nucleotide sequence ID" value="NZ_JBIGHY010000001.1"/>
</dbReference>
<dbReference type="InterPro" id="IPR004681">
    <property type="entry name" value="TRAP_DctM"/>
</dbReference>
<evidence type="ECO:0000256" key="5">
    <source>
        <dbReference type="ARBA" id="ARBA00022989"/>
    </source>
</evidence>
<proteinExistence type="predicted"/>
<feature type="transmembrane region" description="Helical" evidence="9">
    <location>
        <begin position="435"/>
        <end position="461"/>
    </location>
</feature>
<feature type="transmembrane region" description="Helical" evidence="9">
    <location>
        <begin position="605"/>
        <end position="633"/>
    </location>
</feature>
<evidence type="ECO:0000256" key="9">
    <source>
        <dbReference type="SAM" id="Phobius"/>
    </source>
</evidence>
<evidence type="ECO:0000256" key="1">
    <source>
        <dbReference type="ARBA" id="ARBA00004429"/>
    </source>
</evidence>
<feature type="transmembrane region" description="Helical" evidence="9">
    <location>
        <begin position="497"/>
        <end position="516"/>
    </location>
</feature>
<feature type="transmembrane region" description="Helical" evidence="9">
    <location>
        <begin position="566"/>
        <end position="585"/>
    </location>
</feature>
<organism evidence="11 12">
    <name type="scientific">Pelomonas dachongensis</name>
    <dbReference type="NCBI Taxonomy" id="3299029"/>
    <lineage>
        <taxon>Bacteria</taxon>
        <taxon>Pseudomonadati</taxon>
        <taxon>Pseudomonadota</taxon>
        <taxon>Betaproteobacteria</taxon>
        <taxon>Burkholderiales</taxon>
        <taxon>Sphaerotilaceae</taxon>
        <taxon>Roseateles</taxon>
    </lineage>
</organism>
<feature type="compositionally biased region" description="Low complexity" evidence="8">
    <location>
        <begin position="355"/>
        <end position="383"/>
    </location>
</feature>
<feature type="compositionally biased region" description="Pro residues" evidence="8">
    <location>
        <begin position="384"/>
        <end position="401"/>
    </location>
</feature>
<accession>A0ABW7EGD4</accession>
<protein>
    <submittedName>
        <fullName evidence="11">TRAP transporter large permease subunit</fullName>
    </submittedName>
</protein>
<feature type="transmembrane region" description="Helical" evidence="9">
    <location>
        <begin position="467"/>
        <end position="485"/>
    </location>
</feature>
<feature type="transmembrane region" description="Helical" evidence="9">
    <location>
        <begin position="131"/>
        <end position="161"/>
    </location>
</feature>
<dbReference type="Proteomes" id="UP001606300">
    <property type="component" value="Unassembled WGS sequence"/>
</dbReference>
<keyword evidence="3 7" id="KW-0997">Cell inner membrane</keyword>
<dbReference type="InterPro" id="IPR010656">
    <property type="entry name" value="DctM"/>
</dbReference>
<evidence type="ECO:0000256" key="6">
    <source>
        <dbReference type="ARBA" id="ARBA00023136"/>
    </source>
</evidence>
<feature type="transmembrane region" description="Helical" evidence="9">
    <location>
        <begin position="7"/>
        <end position="26"/>
    </location>
</feature>
<reference evidence="11 12" key="1">
    <citation type="submission" date="2024-09" db="EMBL/GenBank/DDBJ databases">
        <title>Novel species of the genus Pelomonas and Roseateles isolated from streams.</title>
        <authorList>
            <person name="Lu H."/>
        </authorList>
    </citation>
    <scope>NUCLEOTIDE SEQUENCE [LARGE SCALE GENOMIC DNA]</scope>
    <source>
        <strain evidence="11 12">DC23W</strain>
    </source>
</reference>
<feature type="transmembrane region" description="Helical" evidence="9">
    <location>
        <begin position="411"/>
        <end position="428"/>
    </location>
</feature>
<feature type="transmembrane region" description="Helical" evidence="9">
    <location>
        <begin position="286"/>
        <end position="307"/>
    </location>
</feature>
<feature type="domain" description="TRAP C4-dicarboxylate transport system permease DctM subunit" evidence="10">
    <location>
        <begin position="42"/>
        <end position="237"/>
    </location>
</feature>
<feature type="transmembrane region" description="Helical" evidence="9">
    <location>
        <begin position="645"/>
        <end position="671"/>
    </location>
</feature>
<evidence type="ECO:0000256" key="8">
    <source>
        <dbReference type="SAM" id="MobiDB-lite"/>
    </source>
</evidence>
<keyword evidence="7" id="KW-0813">Transport</keyword>
<keyword evidence="12" id="KW-1185">Reference proteome</keyword>
<comment type="caution">
    <text evidence="11">The sequence shown here is derived from an EMBL/GenBank/DDBJ whole genome shotgun (WGS) entry which is preliminary data.</text>
</comment>
<dbReference type="EMBL" id="JBIGHY010000001">
    <property type="protein sequence ID" value="MFG6412528.1"/>
    <property type="molecule type" value="Genomic_DNA"/>
</dbReference>
<comment type="subcellular location">
    <subcellularLocation>
        <location evidence="1 7">Cell inner membrane</location>
        <topology evidence="1 7">Multi-pass membrane protein</topology>
    </subcellularLocation>
</comment>
<evidence type="ECO:0000313" key="12">
    <source>
        <dbReference type="Proteomes" id="UP001606300"/>
    </source>
</evidence>
<keyword evidence="4 9" id="KW-0812">Transmembrane</keyword>
<feature type="transmembrane region" description="Helical" evidence="9">
    <location>
        <begin position="88"/>
        <end position="107"/>
    </location>
</feature>
<dbReference type="PANTHER" id="PTHR33362:SF7">
    <property type="entry name" value="SLL1103 PROTEIN"/>
    <property type="match status" value="1"/>
</dbReference>
<dbReference type="PANTHER" id="PTHR33362">
    <property type="entry name" value="SIALIC ACID TRAP TRANSPORTER PERMEASE PROTEIN SIAT-RELATED"/>
    <property type="match status" value="1"/>
</dbReference>
<keyword evidence="2" id="KW-1003">Cell membrane</keyword>
<feature type="transmembrane region" description="Helical" evidence="9">
    <location>
        <begin position="209"/>
        <end position="231"/>
    </location>
</feature>
<evidence type="ECO:0000256" key="3">
    <source>
        <dbReference type="ARBA" id="ARBA00022519"/>
    </source>
</evidence>
<feature type="transmembrane region" description="Helical" evidence="9">
    <location>
        <begin position="173"/>
        <end position="197"/>
    </location>
</feature>
<gene>
    <name evidence="11" type="ORF">ACG02S_01300</name>
</gene>
<feature type="transmembrane region" description="Helical" evidence="9">
    <location>
        <begin position="683"/>
        <end position="705"/>
    </location>
</feature>
<feature type="transmembrane region" description="Helical" evidence="9">
    <location>
        <begin position="528"/>
        <end position="545"/>
    </location>
</feature>
<keyword evidence="5 9" id="KW-1133">Transmembrane helix</keyword>
<feature type="domain" description="TRAP C4-dicarboxylate transport system permease DctM subunit" evidence="10">
    <location>
        <begin position="530"/>
        <end position="708"/>
    </location>
</feature>
<evidence type="ECO:0000256" key="2">
    <source>
        <dbReference type="ARBA" id="ARBA00022475"/>
    </source>
</evidence>
<evidence type="ECO:0000259" key="10">
    <source>
        <dbReference type="Pfam" id="PF06808"/>
    </source>
</evidence>